<dbReference type="EMBL" id="WOSW01000042">
    <property type="protein sequence ID" value="NHO33874.1"/>
    <property type="molecule type" value="Genomic_DNA"/>
</dbReference>
<gene>
    <name evidence="2" type="ORF">GOB84_15205</name>
</gene>
<organism evidence="2 3">
    <name type="scientific">Acetobacter fallax</name>
    <dbReference type="NCBI Taxonomy" id="1737473"/>
    <lineage>
        <taxon>Bacteria</taxon>
        <taxon>Pseudomonadati</taxon>
        <taxon>Pseudomonadota</taxon>
        <taxon>Alphaproteobacteria</taxon>
        <taxon>Acetobacterales</taxon>
        <taxon>Acetobacteraceae</taxon>
        <taxon>Acetobacter</taxon>
    </lineage>
</organism>
<dbReference type="RefSeq" id="WP_173578339.1">
    <property type="nucleotide sequence ID" value="NZ_WOSW01000042.1"/>
</dbReference>
<protein>
    <submittedName>
        <fullName evidence="2">Uncharacterized protein</fullName>
    </submittedName>
</protein>
<proteinExistence type="predicted"/>
<reference evidence="2 3" key="1">
    <citation type="journal article" date="2020" name="Int. J. Syst. Evol. Microbiol.">
        <title>Novel acetic acid bacteria from cider fermentations: Acetobacter conturbans sp. nov. and Acetobacter fallax sp. nov.</title>
        <authorList>
            <person name="Sombolestani A.S."/>
            <person name="Cleenwerck I."/>
            <person name="Cnockaert M."/>
            <person name="Borremans W."/>
            <person name="Wieme A.D."/>
            <person name="De Vuyst L."/>
            <person name="Vandamme P."/>
        </authorList>
    </citation>
    <scope>NUCLEOTIDE SEQUENCE [LARGE SCALE GENOMIC DNA]</scope>
    <source>
        <strain evidence="2 3">LMG 1637</strain>
    </source>
</reference>
<evidence type="ECO:0000313" key="3">
    <source>
        <dbReference type="Proteomes" id="UP000615326"/>
    </source>
</evidence>
<name>A0ABX0KBS7_9PROT</name>
<accession>A0ABX0KBS7</accession>
<sequence length="55" mass="5847">MFETEQAVIRRAFDREATHFDLARKAASDAPVVANGGNVGISRSAPNGAKRTSSD</sequence>
<evidence type="ECO:0000313" key="2">
    <source>
        <dbReference type="EMBL" id="NHO33874.1"/>
    </source>
</evidence>
<comment type="caution">
    <text evidence="2">The sequence shown here is derived from an EMBL/GenBank/DDBJ whole genome shotgun (WGS) entry which is preliminary data.</text>
</comment>
<evidence type="ECO:0000256" key="1">
    <source>
        <dbReference type="SAM" id="MobiDB-lite"/>
    </source>
</evidence>
<feature type="region of interest" description="Disordered" evidence="1">
    <location>
        <begin position="33"/>
        <end position="55"/>
    </location>
</feature>
<dbReference type="Proteomes" id="UP000615326">
    <property type="component" value="Unassembled WGS sequence"/>
</dbReference>
<keyword evidence="3" id="KW-1185">Reference proteome</keyword>